<evidence type="ECO:0000313" key="9">
    <source>
        <dbReference type="Proteomes" id="UP000052020"/>
    </source>
</evidence>
<dbReference type="Pfam" id="PF01257">
    <property type="entry name" value="2Fe-2S_thioredx"/>
    <property type="match status" value="1"/>
</dbReference>
<evidence type="ECO:0000313" key="8">
    <source>
        <dbReference type="EMBL" id="KPJ64144.1"/>
    </source>
</evidence>
<name>A0A0S7XNR1_9BACT</name>
<dbReference type="EMBL" id="LIZY01000040">
    <property type="protein sequence ID" value="KPJ64144.1"/>
    <property type="molecule type" value="Genomic_DNA"/>
</dbReference>
<comment type="similarity">
    <text evidence="1">Belongs to the complex I 24 kDa subunit family.</text>
</comment>
<sequence>MSEQVERILSEFQTGGASRQQRMGYVLPALQRVQREFGYIPEEVLHRVADFLGVAEAHVYGVATFYSQFRFSPPGRHPITVCRGTACHVRGSARLLNDLRKRLGIKVGESTPDRDFSLDTIACFGSCALAPVVVIDGKVQGRMNRTKLFKRIDALTAQQEAGPAEAQETQQ</sequence>
<dbReference type="PIRSF" id="PIRSF000216">
    <property type="entry name" value="NADH_DH_24kDa"/>
    <property type="match status" value="1"/>
</dbReference>
<feature type="binding site" evidence="7">
    <location>
        <position position="123"/>
    </location>
    <ligand>
        <name>[2Fe-2S] cluster</name>
        <dbReference type="ChEBI" id="CHEBI:190135"/>
    </ligand>
</feature>
<dbReference type="InterPro" id="IPR036249">
    <property type="entry name" value="Thioredoxin-like_sf"/>
</dbReference>
<dbReference type="Gene3D" id="3.40.30.10">
    <property type="entry name" value="Glutaredoxin"/>
    <property type="match status" value="1"/>
</dbReference>
<organism evidence="8 9">
    <name type="scientific">candidate division KD3-62 bacterium DG_56</name>
    <dbReference type="NCBI Taxonomy" id="1704032"/>
    <lineage>
        <taxon>Bacteria</taxon>
        <taxon>candidate division KD3-62</taxon>
    </lineage>
</organism>
<dbReference type="PANTHER" id="PTHR43342:SF1">
    <property type="entry name" value="BIFURCATING [FEFE] HYDROGENASE GAMMA SUBUNIT"/>
    <property type="match status" value="1"/>
</dbReference>
<protein>
    <recommendedName>
        <fullName evidence="10">NADH dehydrogenase</fullName>
    </recommendedName>
</protein>
<evidence type="ECO:0000256" key="4">
    <source>
        <dbReference type="ARBA" id="ARBA00023004"/>
    </source>
</evidence>
<reference evidence="8 9" key="1">
    <citation type="journal article" date="2015" name="Microbiome">
        <title>Genomic resolution of linkages in carbon, nitrogen, and sulfur cycling among widespread estuary sediment bacteria.</title>
        <authorList>
            <person name="Baker B.J."/>
            <person name="Lazar C.S."/>
            <person name="Teske A.P."/>
            <person name="Dick G.J."/>
        </authorList>
    </citation>
    <scope>NUCLEOTIDE SEQUENCE [LARGE SCALE GENOMIC DNA]</scope>
    <source>
        <strain evidence="8">DG_56</strain>
    </source>
</reference>
<dbReference type="InterPro" id="IPR041921">
    <property type="entry name" value="NuoE_N"/>
</dbReference>
<dbReference type="InterPro" id="IPR002023">
    <property type="entry name" value="NuoE-like"/>
</dbReference>
<dbReference type="Proteomes" id="UP000052020">
    <property type="component" value="Unassembled WGS sequence"/>
</dbReference>
<evidence type="ECO:0000256" key="6">
    <source>
        <dbReference type="ARBA" id="ARBA00034078"/>
    </source>
</evidence>
<gene>
    <name evidence="8" type="ORF">AMK68_02230</name>
</gene>
<evidence type="ECO:0000256" key="1">
    <source>
        <dbReference type="ARBA" id="ARBA00010643"/>
    </source>
</evidence>
<evidence type="ECO:0000256" key="3">
    <source>
        <dbReference type="ARBA" id="ARBA00022723"/>
    </source>
</evidence>
<dbReference type="AlphaFoldDB" id="A0A0S7XNR1"/>
<dbReference type="GO" id="GO:0051537">
    <property type="term" value="F:2 iron, 2 sulfur cluster binding"/>
    <property type="evidence" value="ECO:0007669"/>
    <property type="project" value="UniProtKB-KW"/>
</dbReference>
<keyword evidence="4 7" id="KW-0408">Iron</keyword>
<keyword evidence="3 7" id="KW-0479">Metal-binding</keyword>
<feature type="binding site" evidence="7">
    <location>
        <position position="87"/>
    </location>
    <ligand>
        <name>[2Fe-2S] cluster</name>
        <dbReference type="ChEBI" id="CHEBI:190135"/>
    </ligand>
</feature>
<comment type="cofactor">
    <cofactor evidence="6">
        <name>[2Fe-2S] cluster</name>
        <dbReference type="ChEBI" id="CHEBI:190135"/>
    </cofactor>
</comment>
<evidence type="ECO:0000256" key="7">
    <source>
        <dbReference type="PIRSR" id="PIRSR000216-1"/>
    </source>
</evidence>
<evidence type="ECO:0000256" key="5">
    <source>
        <dbReference type="ARBA" id="ARBA00023014"/>
    </source>
</evidence>
<accession>A0A0S7XNR1</accession>
<evidence type="ECO:0000256" key="2">
    <source>
        <dbReference type="ARBA" id="ARBA00022714"/>
    </source>
</evidence>
<dbReference type="GO" id="GO:0046872">
    <property type="term" value="F:metal ion binding"/>
    <property type="evidence" value="ECO:0007669"/>
    <property type="project" value="UniProtKB-KW"/>
</dbReference>
<feature type="binding site" evidence="7">
    <location>
        <position position="82"/>
    </location>
    <ligand>
        <name>[2Fe-2S] cluster</name>
        <dbReference type="ChEBI" id="CHEBI:190135"/>
    </ligand>
</feature>
<dbReference type="InterPro" id="IPR042128">
    <property type="entry name" value="NuoE_dom"/>
</dbReference>
<dbReference type="SUPFAM" id="SSF52833">
    <property type="entry name" value="Thioredoxin-like"/>
    <property type="match status" value="1"/>
</dbReference>
<keyword evidence="2 7" id="KW-0001">2Fe-2S</keyword>
<dbReference type="PANTHER" id="PTHR43342">
    <property type="entry name" value="NADH-QUINONE OXIDOREDUCTASE, E SUBUNIT"/>
    <property type="match status" value="1"/>
</dbReference>
<feature type="binding site" evidence="7">
    <location>
        <position position="127"/>
    </location>
    <ligand>
        <name>[2Fe-2S] cluster</name>
        <dbReference type="ChEBI" id="CHEBI:190135"/>
    </ligand>
</feature>
<dbReference type="FunFam" id="1.10.10.1590:FF:000001">
    <property type="entry name" value="NADH-quinone oxidoreductase subunit E"/>
    <property type="match status" value="1"/>
</dbReference>
<dbReference type="Gene3D" id="1.10.10.1590">
    <property type="entry name" value="NADH-quinone oxidoreductase subunit E"/>
    <property type="match status" value="1"/>
</dbReference>
<proteinExistence type="inferred from homology"/>
<dbReference type="InterPro" id="IPR028431">
    <property type="entry name" value="NADP_DH_HndA-like"/>
</dbReference>
<keyword evidence="5 7" id="KW-0411">Iron-sulfur</keyword>
<comment type="caution">
    <text evidence="8">The sequence shown here is derived from an EMBL/GenBank/DDBJ whole genome shotgun (WGS) entry which is preliminary data.</text>
</comment>
<dbReference type="GO" id="GO:0016491">
    <property type="term" value="F:oxidoreductase activity"/>
    <property type="evidence" value="ECO:0007669"/>
    <property type="project" value="InterPro"/>
</dbReference>
<comment type="cofactor">
    <cofactor evidence="7">
        <name>[2Fe-2S] cluster</name>
        <dbReference type="ChEBI" id="CHEBI:190135"/>
    </cofactor>
    <text evidence="7">Binds 1 [2Fe-2S] cluster.</text>
</comment>
<evidence type="ECO:0008006" key="10">
    <source>
        <dbReference type="Google" id="ProtNLM"/>
    </source>
</evidence>
<dbReference type="CDD" id="cd03064">
    <property type="entry name" value="TRX_Fd_NuoE"/>
    <property type="match status" value="1"/>
</dbReference>